<dbReference type="Gene3D" id="1.20.5.1930">
    <property type="match status" value="1"/>
</dbReference>
<gene>
    <name evidence="12" type="ORF">YM304_28350</name>
</gene>
<dbReference type="EC" id="2.7.13.3" evidence="2"/>
<dbReference type="OrthoDB" id="3217947at2"/>
<keyword evidence="3" id="KW-0597">Phosphoprotein</keyword>
<evidence type="ECO:0000256" key="5">
    <source>
        <dbReference type="ARBA" id="ARBA00022741"/>
    </source>
</evidence>
<evidence type="ECO:0000256" key="7">
    <source>
        <dbReference type="ARBA" id="ARBA00022840"/>
    </source>
</evidence>
<dbReference type="SUPFAM" id="SSF55874">
    <property type="entry name" value="ATPase domain of HSP90 chaperone/DNA topoisomerase II/histidine kinase"/>
    <property type="match status" value="1"/>
</dbReference>
<accession>A0A6C7ED88</accession>
<keyword evidence="10" id="KW-1133">Transmembrane helix</keyword>
<dbReference type="GO" id="GO:0046983">
    <property type="term" value="F:protein dimerization activity"/>
    <property type="evidence" value="ECO:0007669"/>
    <property type="project" value="InterPro"/>
</dbReference>
<feature type="transmembrane region" description="Helical" evidence="10">
    <location>
        <begin position="12"/>
        <end position="32"/>
    </location>
</feature>
<evidence type="ECO:0000259" key="11">
    <source>
        <dbReference type="SMART" id="SM00387"/>
    </source>
</evidence>
<keyword evidence="8" id="KW-0902">Two-component regulatory system</keyword>
<dbReference type="CDD" id="cd16917">
    <property type="entry name" value="HATPase_UhpB-NarQ-NarX-like"/>
    <property type="match status" value="1"/>
</dbReference>
<feature type="domain" description="Histidine kinase/HSP90-like ATPase" evidence="11">
    <location>
        <begin position="311"/>
        <end position="402"/>
    </location>
</feature>
<dbReference type="InterPro" id="IPR011712">
    <property type="entry name" value="Sig_transdc_His_kin_sub3_dim/P"/>
</dbReference>
<organism evidence="12 13">
    <name type="scientific">Ilumatobacter coccineus (strain NBRC 103263 / KCTC 29153 / YM16-304)</name>
    <dbReference type="NCBI Taxonomy" id="1313172"/>
    <lineage>
        <taxon>Bacteria</taxon>
        <taxon>Bacillati</taxon>
        <taxon>Actinomycetota</taxon>
        <taxon>Acidimicrobiia</taxon>
        <taxon>Acidimicrobiales</taxon>
        <taxon>Ilumatobacteraceae</taxon>
        <taxon>Ilumatobacter</taxon>
    </lineage>
</organism>
<dbReference type="InterPro" id="IPR036890">
    <property type="entry name" value="HATPase_C_sf"/>
</dbReference>
<feature type="coiled-coil region" evidence="9">
    <location>
        <begin position="173"/>
        <end position="200"/>
    </location>
</feature>
<feature type="transmembrane region" description="Helical" evidence="10">
    <location>
        <begin position="70"/>
        <end position="88"/>
    </location>
</feature>
<evidence type="ECO:0000256" key="3">
    <source>
        <dbReference type="ARBA" id="ARBA00022553"/>
    </source>
</evidence>
<evidence type="ECO:0000256" key="2">
    <source>
        <dbReference type="ARBA" id="ARBA00012438"/>
    </source>
</evidence>
<sequence>MTDVSAGRLRWILVADGLLAIVAGAFTVAMSLTVARIGWLFAVGCFVAAIGGVILCGLIPLRRGRVERALWVLSGANWTVSVAAAAIATFAWPLLMVSALFPSVVAASFAPVGRLWRFVVPSFVVAVTVTAVGTLQDVTGLSDDVPEWLLTAILICTAPGFGGVLVTVALQHHKNLTRALEEERQMRRALDVQAEQLRESRQRVVAATDRARRRIEQDLHDGAQSRLVGINLQLAAAKSKLVDAPDDVRSALDDISREVRHAHTELRDLAHGLYPTVLTQHGLVAAVEAAADRVDAPVKLDLHRVGRVAPDVEAAVYFCILEALQNASRHASASRVDVRLERDHRSITFTVVDDGLGFDPSVAGGHGLTNLRDRLGAMGGTVEIESTKRVGTRIVGTIPAAASHDVP</sequence>
<dbReference type="PANTHER" id="PTHR24421">
    <property type="entry name" value="NITRATE/NITRITE SENSOR PROTEIN NARX-RELATED"/>
    <property type="match status" value="1"/>
</dbReference>
<feature type="transmembrane region" description="Helical" evidence="10">
    <location>
        <begin position="38"/>
        <end position="58"/>
    </location>
</feature>
<dbReference type="AlphaFoldDB" id="A0A6C7ED88"/>
<dbReference type="GO" id="GO:0000155">
    <property type="term" value="F:phosphorelay sensor kinase activity"/>
    <property type="evidence" value="ECO:0007669"/>
    <property type="project" value="InterPro"/>
</dbReference>
<dbReference type="InterPro" id="IPR050482">
    <property type="entry name" value="Sensor_HK_TwoCompSys"/>
</dbReference>
<evidence type="ECO:0000256" key="1">
    <source>
        <dbReference type="ARBA" id="ARBA00000085"/>
    </source>
</evidence>
<dbReference type="GO" id="GO:0005524">
    <property type="term" value="F:ATP binding"/>
    <property type="evidence" value="ECO:0007669"/>
    <property type="project" value="UniProtKB-KW"/>
</dbReference>
<evidence type="ECO:0000256" key="6">
    <source>
        <dbReference type="ARBA" id="ARBA00022777"/>
    </source>
</evidence>
<evidence type="ECO:0000313" key="12">
    <source>
        <dbReference type="EMBL" id="BAN03149.1"/>
    </source>
</evidence>
<keyword evidence="9" id="KW-0175">Coiled coil</keyword>
<dbReference type="Proteomes" id="UP000011863">
    <property type="component" value="Chromosome"/>
</dbReference>
<evidence type="ECO:0000313" key="13">
    <source>
        <dbReference type="Proteomes" id="UP000011863"/>
    </source>
</evidence>
<reference evidence="12 13" key="1">
    <citation type="journal article" date="2013" name="Int. J. Syst. Evol. Microbiol.">
        <title>Ilumatobacter nonamiense sp. nov. and Ilumatobacter coccineum sp. nov., isolated from seashore sand.</title>
        <authorList>
            <person name="Matsumoto A."/>
            <person name="Kasai H."/>
            <person name="Matsuo Y."/>
            <person name="Shizuri Y."/>
            <person name="Ichikawa N."/>
            <person name="Fujita N."/>
            <person name="Omura S."/>
            <person name="Takahashi Y."/>
        </authorList>
    </citation>
    <scope>NUCLEOTIDE SEQUENCE [LARGE SCALE GENOMIC DNA]</scope>
    <source>
        <strain evidence="13">NBRC 103263 / KCTC 29153 / YM16-304</strain>
    </source>
</reference>
<dbReference type="PANTHER" id="PTHR24421:SF10">
    <property type="entry name" value="NITRATE_NITRITE SENSOR PROTEIN NARQ"/>
    <property type="match status" value="1"/>
</dbReference>
<keyword evidence="7" id="KW-0067">ATP-binding</keyword>
<dbReference type="KEGG" id="aym:YM304_28350"/>
<dbReference type="Pfam" id="PF02518">
    <property type="entry name" value="HATPase_c"/>
    <property type="match status" value="1"/>
</dbReference>
<keyword evidence="10" id="KW-0472">Membrane</keyword>
<dbReference type="RefSeq" id="WP_015442396.1">
    <property type="nucleotide sequence ID" value="NC_020520.1"/>
</dbReference>
<keyword evidence="10" id="KW-0812">Transmembrane</keyword>
<dbReference type="InterPro" id="IPR003594">
    <property type="entry name" value="HATPase_dom"/>
</dbReference>
<dbReference type="GO" id="GO:0016020">
    <property type="term" value="C:membrane"/>
    <property type="evidence" value="ECO:0007669"/>
    <property type="project" value="InterPro"/>
</dbReference>
<feature type="transmembrane region" description="Helical" evidence="10">
    <location>
        <begin position="118"/>
        <end position="136"/>
    </location>
</feature>
<keyword evidence="6 12" id="KW-0418">Kinase</keyword>
<evidence type="ECO:0000256" key="9">
    <source>
        <dbReference type="SAM" id="Coils"/>
    </source>
</evidence>
<dbReference type="EMBL" id="AP012057">
    <property type="protein sequence ID" value="BAN03149.1"/>
    <property type="molecule type" value="Genomic_DNA"/>
</dbReference>
<keyword evidence="5" id="KW-0547">Nucleotide-binding</keyword>
<keyword evidence="4 12" id="KW-0808">Transferase</keyword>
<feature type="transmembrane region" description="Helical" evidence="10">
    <location>
        <begin position="148"/>
        <end position="170"/>
    </location>
</feature>
<dbReference type="Pfam" id="PF07730">
    <property type="entry name" value="HisKA_3"/>
    <property type="match status" value="1"/>
</dbReference>
<evidence type="ECO:0000256" key="4">
    <source>
        <dbReference type="ARBA" id="ARBA00022679"/>
    </source>
</evidence>
<evidence type="ECO:0000256" key="10">
    <source>
        <dbReference type="SAM" id="Phobius"/>
    </source>
</evidence>
<keyword evidence="13" id="KW-1185">Reference proteome</keyword>
<dbReference type="Gene3D" id="3.30.565.10">
    <property type="entry name" value="Histidine kinase-like ATPase, C-terminal domain"/>
    <property type="match status" value="1"/>
</dbReference>
<proteinExistence type="predicted"/>
<protein>
    <recommendedName>
        <fullName evidence="2">histidine kinase</fullName>
        <ecNumber evidence="2">2.7.13.3</ecNumber>
    </recommendedName>
</protein>
<comment type="catalytic activity">
    <reaction evidence="1">
        <text>ATP + protein L-histidine = ADP + protein N-phospho-L-histidine.</text>
        <dbReference type="EC" id="2.7.13.3"/>
    </reaction>
</comment>
<name>A0A6C7ED88_ILUCY</name>
<evidence type="ECO:0000256" key="8">
    <source>
        <dbReference type="ARBA" id="ARBA00023012"/>
    </source>
</evidence>
<dbReference type="SMART" id="SM00387">
    <property type="entry name" value="HATPase_c"/>
    <property type="match status" value="1"/>
</dbReference>